<keyword evidence="9" id="KW-0131">Cell cycle</keyword>
<evidence type="ECO:0000256" key="3">
    <source>
        <dbReference type="ARBA" id="ARBA00022618"/>
    </source>
</evidence>
<keyword evidence="8" id="KW-0717">Septation</keyword>
<feature type="domain" description="EngB-type G" evidence="11">
    <location>
        <begin position="128"/>
        <end position="323"/>
    </location>
</feature>
<dbReference type="CDD" id="cd01876">
    <property type="entry name" value="YihA_EngB"/>
    <property type="match status" value="1"/>
</dbReference>
<name>A0ABP1FMU0_9CHLO</name>
<dbReference type="Gene3D" id="3.40.50.300">
    <property type="entry name" value="P-loop containing nucleotide triphosphate hydrolases"/>
    <property type="match status" value="1"/>
</dbReference>
<sequence length="368" mass="41284">MSNYLRSWCQASKPTASKDICISTKQWFRRQSERWRSVCKSDSRREAHSLACRGSARHASPAPPQQSDDEWYDEDLQPVREAQSTSAAGRQHASMQGSFELPKPTNVRVKKAAYVKSSVSLEQCPKPKLPEFAVIGRSNVGKSSLINMLTGQGALAKVSKTPGKTICINHFLINDSWYLVDLPGYGYAQRSKASRLEWSAFTKEYFLKRETLANVLLLVDSSIPVQEADVECASWLADAQVPFSLVFTKTDKRKKGIPGPQQNIEAFQAALLRDFESLPAVFHTDSEELLKEWDEVPAVFITSSREGEGRQQLMHYIAQLRMLFTGEAMPNMKMLTVAPVEEEADVPDVETVEHIPYPSQRSDQAVPN</sequence>
<keyword evidence="5" id="KW-0547">Nucleotide-binding</keyword>
<dbReference type="InterPro" id="IPR030393">
    <property type="entry name" value="G_ENGB_dom"/>
</dbReference>
<keyword evidence="7" id="KW-0342">GTP-binding</keyword>
<dbReference type="PANTHER" id="PTHR11649:SF13">
    <property type="entry name" value="ENGB-TYPE G DOMAIN-CONTAINING PROTEIN"/>
    <property type="match status" value="1"/>
</dbReference>
<evidence type="ECO:0000313" key="13">
    <source>
        <dbReference type="Proteomes" id="UP001497392"/>
    </source>
</evidence>
<dbReference type="EMBL" id="CAXHTA020000004">
    <property type="protein sequence ID" value="CAL5220484.1"/>
    <property type="molecule type" value="Genomic_DNA"/>
</dbReference>
<evidence type="ECO:0000256" key="10">
    <source>
        <dbReference type="SAM" id="MobiDB-lite"/>
    </source>
</evidence>
<evidence type="ECO:0000313" key="12">
    <source>
        <dbReference type="EMBL" id="CAL5220484.1"/>
    </source>
</evidence>
<proteinExistence type="inferred from homology"/>
<protein>
    <submittedName>
        <fullName evidence="12">G2511 protein</fullName>
    </submittedName>
</protein>
<evidence type="ECO:0000256" key="2">
    <source>
        <dbReference type="ARBA" id="ARBA00009638"/>
    </source>
</evidence>
<comment type="cofactor">
    <cofactor evidence="1">
        <name>Mg(2+)</name>
        <dbReference type="ChEBI" id="CHEBI:18420"/>
    </cofactor>
</comment>
<dbReference type="HAMAP" id="MF_00321">
    <property type="entry name" value="GTPase_EngB"/>
    <property type="match status" value="1"/>
</dbReference>
<accession>A0ABP1FMU0</accession>
<dbReference type="InterPro" id="IPR027417">
    <property type="entry name" value="P-loop_NTPase"/>
</dbReference>
<feature type="region of interest" description="Disordered" evidence="10">
    <location>
        <begin position="50"/>
        <end position="102"/>
    </location>
</feature>
<comment type="caution">
    <text evidence="12">The sequence shown here is derived from an EMBL/GenBank/DDBJ whole genome shotgun (WGS) entry which is preliminary data.</text>
</comment>
<keyword evidence="3" id="KW-0132">Cell division</keyword>
<feature type="compositionally biased region" description="Acidic residues" evidence="10">
    <location>
        <begin position="67"/>
        <end position="76"/>
    </location>
</feature>
<dbReference type="Pfam" id="PF01926">
    <property type="entry name" value="MMR_HSR1"/>
    <property type="match status" value="1"/>
</dbReference>
<dbReference type="PROSITE" id="PS51706">
    <property type="entry name" value="G_ENGB"/>
    <property type="match status" value="1"/>
</dbReference>
<evidence type="ECO:0000256" key="5">
    <source>
        <dbReference type="ARBA" id="ARBA00022741"/>
    </source>
</evidence>
<dbReference type="NCBIfam" id="TIGR03598">
    <property type="entry name" value="GTPase_YsxC"/>
    <property type="match status" value="1"/>
</dbReference>
<dbReference type="PANTHER" id="PTHR11649">
    <property type="entry name" value="MSS1/TRME-RELATED GTP-BINDING PROTEIN"/>
    <property type="match status" value="1"/>
</dbReference>
<evidence type="ECO:0000256" key="4">
    <source>
        <dbReference type="ARBA" id="ARBA00022723"/>
    </source>
</evidence>
<keyword evidence="4" id="KW-0479">Metal-binding</keyword>
<dbReference type="InterPro" id="IPR019987">
    <property type="entry name" value="GTP-bd_ribosome_bio_YsxC"/>
</dbReference>
<evidence type="ECO:0000256" key="1">
    <source>
        <dbReference type="ARBA" id="ARBA00001946"/>
    </source>
</evidence>
<gene>
    <name evidence="12" type="primary">g2511</name>
    <name evidence="12" type="ORF">VP750_LOCUS2143</name>
</gene>
<dbReference type="Proteomes" id="UP001497392">
    <property type="component" value="Unassembled WGS sequence"/>
</dbReference>
<evidence type="ECO:0000256" key="9">
    <source>
        <dbReference type="ARBA" id="ARBA00023306"/>
    </source>
</evidence>
<evidence type="ECO:0000256" key="8">
    <source>
        <dbReference type="ARBA" id="ARBA00023210"/>
    </source>
</evidence>
<comment type="similarity">
    <text evidence="2">Belongs to the TRAFAC class TrmE-Era-EngA-EngB-Septin-like GTPase superfamily. EngB GTPase family.</text>
</comment>
<keyword evidence="6" id="KW-0460">Magnesium</keyword>
<evidence type="ECO:0000259" key="11">
    <source>
        <dbReference type="PROSITE" id="PS51706"/>
    </source>
</evidence>
<keyword evidence="13" id="KW-1185">Reference proteome</keyword>
<feature type="compositionally biased region" description="Polar residues" evidence="10">
    <location>
        <begin position="82"/>
        <end position="97"/>
    </location>
</feature>
<reference evidence="12 13" key="1">
    <citation type="submission" date="2024-06" db="EMBL/GenBank/DDBJ databases">
        <authorList>
            <person name="Kraege A."/>
            <person name="Thomma B."/>
        </authorList>
    </citation>
    <scope>NUCLEOTIDE SEQUENCE [LARGE SCALE GENOMIC DNA]</scope>
</reference>
<dbReference type="SUPFAM" id="SSF52540">
    <property type="entry name" value="P-loop containing nucleoside triphosphate hydrolases"/>
    <property type="match status" value="1"/>
</dbReference>
<evidence type="ECO:0000256" key="6">
    <source>
        <dbReference type="ARBA" id="ARBA00022842"/>
    </source>
</evidence>
<organism evidence="12 13">
    <name type="scientific">Coccomyxa viridis</name>
    <dbReference type="NCBI Taxonomy" id="1274662"/>
    <lineage>
        <taxon>Eukaryota</taxon>
        <taxon>Viridiplantae</taxon>
        <taxon>Chlorophyta</taxon>
        <taxon>core chlorophytes</taxon>
        <taxon>Trebouxiophyceae</taxon>
        <taxon>Trebouxiophyceae incertae sedis</taxon>
        <taxon>Coccomyxaceae</taxon>
        <taxon>Coccomyxa</taxon>
    </lineage>
</organism>
<dbReference type="InterPro" id="IPR006073">
    <property type="entry name" value="GTP-bd"/>
</dbReference>
<evidence type="ECO:0000256" key="7">
    <source>
        <dbReference type="ARBA" id="ARBA00023134"/>
    </source>
</evidence>